<dbReference type="PANTHER" id="PTHR24416:SF53">
    <property type="entry name" value="PLATELET-DERIVED GROWTH FACTOR RECEPTOR BETA"/>
    <property type="match status" value="1"/>
</dbReference>
<dbReference type="InterPro" id="IPR020635">
    <property type="entry name" value="Tyr_kinase_cat_dom"/>
</dbReference>
<evidence type="ECO:0000256" key="8">
    <source>
        <dbReference type="ARBA" id="ARBA00022741"/>
    </source>
</evidence>
<evidence type="ECO:0000313" key="31">
    <source>
        <dbReference type="Proteomes" id="UP000694580"/>
    </source>
</evidence>
<feature type="transmembrane region" description="Helical" evidence="27">
    <location>
        <begin position="502"/>
        <end position="526"/>
    </location>
</feature>
<dbReference type="PRINTS" id="PR01832">
    <property type="entry name" value="VEGFRECEPTOR"/>
</dbReference>
<dbReference type="Gene3D" id="3.30.200.20">
    <property type="entry name" value="Phosphorylase Kinase, domain 1"/>
    <property type="match status" value="1"/>
</dbReference>
<evidence type="ECO:0000256" key="9">
    <source>
        <dbReference type="ARBA" id="ARBA00022777"/>
    </source>
</evidence>
<dbReference type="GO" id="GO:0005019">
    <property type="term" value="F:platelet-derived growth factor beta-receptor activity"/>
    <property type="evidence" value="ECO:0007669"/>
    <property type="project" value="TreeGrafter"/>
</dbReference>
<feature type="site" description="Important for interaction with phosphotyrosine-binding proteins" evidence="23">
    <location>
        <position position="928"/>
    </location>
</feature>
<evidence type="ECO:0000259" key="28">
    <source>
        <dbReference type="PROSITE" id="PS50011"/>
    </source>
</evidence>
<organism evidence="30 31">
    <name type="scientific">Denticeps clupeoides</name>
    <name type="common">denticle herring</name>
    <dbReference type="NCBI Taxonomy" id="299321"/>
    <lineage>
        <taxon>Eukaryota</taxon>
        <taxon>Metazoa</taxon>
        <taxon>Chordata</taxon>
        <taxon>Craniata</taxon>
        <taxon>Vertebrata</taxon>
        <taxon>Euteleostomi</taxon>
        <taxon>Actinopterygii</taxon>
        <taxon>Neopterygii</taxon>
        <taxon>Teleostei</taxon>
        <taxon>Clupei</taxon>
        <taxon>Clupeiformes</taxon>
        <taxon>Denticipitoidei</taxon>
        <taxon>Denticipitidae</taxon>
        <taxon>Denticeps</taxon>
    </lineage>
</organism>
<dbReference type="GO" id="GO:0043235">
    <property type="term" value="C:receptor complex"/>
    <property type="evidence" value="ECO:0007669"/>
    <property type="project" value="TreeGrafter"/>
</dbReference>
<dbReference type="InterPro" id="IPR013783">
    <property type="entry name" value="Ig-like_fold"/>
</dbReference>
<dbReference type="InterPro" id="IPR017441">
    <property type="entry name" value="Protein_kinase_ATP_BS"/>
</dbReference>
<evidence type="ECO:0000256" key="19">
    <source>
        <dbReference type="ARBA" id="ARBA00051243"/>
    </source>
</evidence>
<gene>
    <name evidence="30" type="primary">PDGFRB</name>
</gene>
<proteinExistence type="inferred from homology"/>
<dbReference type="InterPro" id="IPR001245">
    <property type="entry name" value="Ser-Thr/Tyr_kinase_cat_dom"/>
</dbReference>
<dbReference type="InterPro" id="IPR050122">
    <property type="entry name" value="RTK"/>
</dbReference>
<reference evidence="30 31" key="1">
    <citation type="submission" date="2020-06" db="EMBL/GenBank/DDBJ databases">
        <authorList>
            <consortium name="Wellcome Sanger Institute Data Sharing"/>
        </authorList>
    </citation>
    <scope>NUCLEOTIDE SEQUENCE [LARGE SCALE GENOMIC DNA]</scope>
</reference>
<evidence type="ECO:0000256" key="2">
    <source>
        <dbReference type="ARBA" id="ARBA00011902"/>
    </source>
</evidence>
<evidence type="ECO:0000256" key="15">
    <source>
        <dbReference type="ARBA" id="ARBA00023157"/>
    </source>
</evidence>
<dbReference type="GO" id="GO:0046872">
    <property type="term" value="F:metal ion binding"/>
    <property type="evidence" value="ECO:0007669"/>
    <property type="project" value="UniProtKB-KW"/>
</dbReference>
<dbReference type="InterPro" id="IPR013151">
    <property type="entry name" value="Immunoglobulin_dom"/>
</dbReference>
<evidence type="ECO:0000256" key="23">
    <source>
        <dbReference type="PIRSR" id="PIRSR000615-4"/>
    </source>
</evidence>
<protein>
    <recommendedName>
        <fullName evidence="2">receptor protein-tyrosine kinase</fullName>
        <ecNumber evidence="2">2.7.10.1</ecNumber>
    </recommendedName>
</protein>
<keyword evidence="5" id="KW-0808">Transferase</keyword>
<dbReference type="SUPFAM" id="SSF48726">
    <property type="entry name" value="Immunoglobulin"/>
    <property type="match status" value="4"/>
</dbReference>
<feature type="binding site" evidence="22">
    <location>
        <position position="549"/>
    </location>
    <ligand>
        <name>Mg(2+)</name>
        <dbReference type="ChEBI" id="CHEBI:18420"/>
    </ligand>
</feature>
<dbReference type="FunFam" id="1.10.510.10:FF:000140">
    <property type="entry name" value="Platelet-derived growth factor receptor beta"/>
    <property type="match status" value="1"/>
</dbReference>
<evidence type="ECO:0000313" key="30">
    <source>
        <dbReference type="Ensembl" id="ENSDCDP00010016580.1"/>
    </source>
</evidence>
<keyword evidence="16 25" id="KW-0675">Receptor</keyword>
<dbReference type="GO" id="GO:0060326">
    <property type="term" value="P:cell chemotaxis"/>
    <property type="evidence" value="ECO:0007669"/>
    <property type="project" value="TreeGrafter"/>
</dbReference>
<evidence type="ECO:0000256" key="12">
    <source>
        <dbReference type="ARBA" id="ARBA00022989"/>
    </source>
</evidence>
<feature type="domain" description="Ig-like" evidence="29">
    <location>
        <begin position="201"/>
        <end position="294"/>
    </location>
</feature>
<dbReference type="FunFam" id="3.30.200.20:FF:000025">
    <property type="entry name" value="Platelet-derived growth factor receptor alpha"/>
    <property type="match status" value="1"/>
</dbReference>
<reference evidence="30" key="2">
    <citation type="submission" date="2025-08" db="UniProtKB">
        <authorList>
            <consortium name="Ensembl"/>
        </authorList>
    </citation>
    <scope>IDENTIFICATION</scope>
</reference>
<evidence type="ECO:0000256" key="14">
    <source>
        <dbReference type="ARBA" id="ARBA00023137"/>
    </source>
</evidence>
<keyword evidence="18 25" id="KW-0393">Immunoglobulin domain</keyword>
<dbReference type="InterPro" id="IPR007110">
    <property type="entry name" value="Ig-like_dom"/>
</dbReference>
<evidence type="ECO:0000256" key="24">
    <source>
        <dbReference type="PROSITE-ProRule" id="PRU10141"/>
    </source>
</evidence>
<dbReference type="Proteomes" id="UP000694580">
    <property type="component" value="Chromosome 6"/>
</dbReference>
<evidence type="ECO:0000256" key="6">
    <source>
        <dbReference type="ARBA" id="ARBA00022692"/>
    </source>
</evidence>
<dbReference type="SMART" id="SM00408">
    <property type="entry name" value="IGc2"/>
    <property type="match status" value="3"/>
</dbReference>
<dbReference type="GO" id="GO:0005524">
    <property type="term" value="F:ATP binding"/>
    <property type="evidence" value="ECO:0007669"/>
    <property type="project" value="UniProtKB-UniRule"/>
</dbReference>
<keyword evidence="15" id="KW-1015">Disulfide bond</keyword>
<keyword evidence="8 21" id="KW-0547">Nucleotide-binding</keyword>
<evidence type="ECO:0000256" key="4">
    <source>
        <dbReference type="ARBA" id="ARBA00022553"/>
    </source>
</evidence>
<dbReference type="InterPro" id="IPR008266">
    <property type="entry name" value="Tyr_kinase_AS"/>
</dbReference>
<keyword evidence="22" id="KW-0460">Magnesium</keyword>
<dbReference type="GO" id="GO:0001525">
    <property type="term" value="P:angiogenesis"/>
    <property type="evidence" value="ECO:0007669"/>
    <property type="project" value="TreeGrafter"/>
</dbReference>
<dbReference type="InterPro" id="IPR001824">
    <property type="entry name" value="Tyr_kinase_rcpt_3_CS"/>
</dbReference>
<keyword evidence="13 27" id="KW-0472">Membrane</keyword>
<keyword evidence="31" id="KW-1185">Reference proteome</keyword>
<dbReference type="PROSITE" id="PS00240">
    <property type="entry name" value="RECEPTOR_TYR_KIN_III"/>
    <property type="match status" value="1"/>
</dbReference>
<comment type="catalytic activity">
    <reaction evidence="19">
        <text>L-tyrosyl-[protein] + ATP = O-phospho-L-tyrosyl-[protein] + ADP + H(+)</text>
        <dbReference type="Rhea" id="RHEA:10596"/>
        <dbReference type="Rhea" id="RHEA-COMP:10136"/>
        <dbReference type="Rhea" id="RHEA-COMP:20101"/>
        <dbReference type="ChEBI" id="CHEBI:15378"/>
        <dbReference type="ChEBI" id="CHEBI:30616"/>
        <dbReference type="ChEBI" id="CHEBI:46858"/>
        <dbReference type="ChEBI" id="CHEBI:61978"/>
        <dbReference type="ChEBI" id="CHEBI:456216"/>
        <dbReference type="EC" id="2.7.10.1"/>
    </reaction>
</comment>
<keyword evidence="10 21" id="KW-0067">ATP-binding</keyword>
<feature type="domain" description="Protein kinase" evidence="28">
    <location>
        <begin position="570"/>
        <end position="917"/>
    </location>
</feature>
<keyword evidence="4" id="KW-0597">Phosphoprotein</keyword>
<evidence type="ECO:0000256" key="7">
    <source>
        <dbReference type="ARBA" id="ARBA00022737"/>
    </source>
</evidence>
<dbReference type="PROSITE" id="PS00109">
    <property type="entry name" value="PROTEIN_KINASE_TYR"/>
    <property type="match status" value="1"/>
</dbReference>
<dbReference type="PIRSF" id="PIRSF000615">
    <property type="entry name" value="TyrPK_CSF1-R"/>
    <property type="match status" value="1"/>
</dbReference>
<evidence type="ECO:0000256" key="26">
    <source>
        <dbReference type="SAM" id="MobiDB-lite"/>
    </source>
</evidence>
<dbReference type="InterPro" id="IPR003598">
    <property type="entry name" value="Ig_sub2"/>
</dbReference>
<feature type="region of interest" description="Disordered" evidence="26">
    <location>
        <begin position="991"/>
        <end position="1025"/>
    </location>
</feature>
<accession>A0AAY4B719</accession>
<evidence type="ECO:0000256" key="18">
    <source>
        <dbReference type="ARBA" id="ARBA00023319"/>
    </source>
</evidence>
<dbReference type="GO" id="GO:0001667">
    <property type="term" value="P:ameboidal-type cell migration"/>
    <property type="evidence" value="ECO:0007669"/>
    <property type="project" value="UniProtKB-ARBA"/>
</dbReference>
<keyword evidence="3" id="KW-1003">Cell membrane</keyword>
<feature type="binding site" evidence="22">
    <location>
        <position position="789"/>
    </location>
    <ligand>
        <name>Mg(2+)</name>
        <dbReference type="ChEBI" id="CHEBI:18420"/>
    </ligand>
</feature>
<dbReference type="Gene3D" id="2.60.40.10">
    <property type="entry name" value="Immunoglobulins"/>
    <property type="match status" value="5"/>
</dbReference>
<evidence type="ECO:0000259" key="29">
    <source>
        <dbReference type="PROSITE" id="PS50835"/>
    </source>
</evidence>
<dbReference type="AlphaFoldDB" id="A0AAY4B719"/>
<evidence type="ECO:0000256" key="3">
    <source>
        <dbReference type="ARBA" id="ARBA00022475"/>
    </source>
</evidence>
<evidence type="ECO:0000256" key="21">
    <source>
        <dbReference type="PIRSR" id="PIRSR000615-2"/>
    </source>
</evidence>
<dbReference type="InterPro" id="IPR003599">
    <property type="entry name" value="Ig_sub"/>
</dbReference>
<feature type="active site" description="Proton acceptor" evidence="20">
    <location>
        <position position="784"/>
    </location>
</feature>
<dbReference type="GO" id="GO:0048407">
    <property type="term" value="F:platelet-derived growth factor binding"/>
    <property type="evidence" value="ECO:0007669"/>
    <property type="project" value="TreeGrafter"/>
</dbReference>
<evidence type="ECO:0000256" key="25">
    <source>
        <dbReference type="RuleBase" id="RU000311"/>
    </source>
</evidence>
<keyword evidence="14" id="KW-0829">Tyrosine-protein kinase</keyword>
<dbReference type="EC" id="2.7.10.1" evidence="2"/>
<feature type="binding site" evidence="21">
    <location>
        <position position="788"/>
    </location>
    <ligand>
        <name>ATP</name>
        <dbReference type="ChEBI" id="CHEBI:30616"/>
    </ligand>
</feature>
<feature type="binding site" evidence="21 24">
    <location>
        <position position="604"/>
    </location>
    <ligand>
        <name>ATP</name>
        <dbReference type="ChEBI" id="CHEBI:30616"/>
    </ligand>
</feature>
<dbReference type="PROSITE" id="PS00107">
    <property type="entry name" value="PROTEIN_KINASE_ATP"/>
    <property type="match status" value="1"/>
</dbReference>
<dbReference type="SUPFAM" id="SSF56112">
    <property type="entry name" value="Protein kinase-like (PK-like)"/>
    <property type="match status" value="1"/>
</dbReference>
<evidence type="ECO:0000256" key="10">
    <source>
        <dbReference type="ARBA" id="ARBA00022840"/>
    </source>
</evidence>
<evidence type="ECO:0000256" key="11">
    <source>
        <dbReference type="ARBA" id="ARBA00022843"/>
    </source>
</evidence>
<feature type="binding site" evidence="21">
    <location>
        <begin position="577"/>
        <end position="584"/>
    </location>
    <ligand>
        <name>ATP</name>
        <dbReference type="ChEBI" id="CHEBI:30616"/>
    </ligand>
</feature>
<dbReference type="GO" id="GO:0014911">
    <property type="term" value="P:positive regulation of smooth muscle cell migration"/>
    <property type="evidence" value="ECO:0007669"/>
    <property type="project" value="TreeGrafter"/>
</dbReference>
<sequence length="1025" mass="114835">MKSGTNCRDSVLGMLKETSILVIFCQGGRSLEITPGNTEVILAANSSLTLMCSGWSDVTWKIPHDPIPEGISVDNRRATSVLSLTNVTWKHTGSYVCEEPISYESKAISVFVPDPEVWFVTVSAPLVMKESEEDTIPCVATDPHISVTLYEKSSQTVVPGKYRPGEGFRAILNDTSYVCKGTLGGQEKESQVFYVYSVIAPRSMKVYMTVSKTVLKQGESLVVNCTVRGAEIVYFDWEYPRLEKNLEKLTDFKGDSVRSFLNISSTTLLDSGLYACRVRDTMEGHTAMDNVTITVLERGFVELDSYSEMNISAHLHETVELRVPIEAYPAPKVVWTKDGNNLTGDTVTVQTRRIHETRYFSVLTLVRIRTEQKGFYTVQVYNEDDAKEVTFNLQINELTDIHMDRGHGVLCVAEGVPSPSVHWYSCESLQKCSNKSVAWKPLSPEARDVELQTNVSSAGRVRSLLILQRLGRVTSVRCEAHNERGRRAWDIKLVSNSLFSQVAVLAAVLALVVIAVIFLIILIAVWRKKPRYEIRWKVIESVSSDGHEYTYVDPMHLPYDSVWEVPRDSLVLGHTLGSGAFGRVVEATAYGLGHSQSTTKVAVKMLKSTARRSETQALISELKIMSHLGPHLNIVNLLGACTKRGPIYLVTEFCRYGDLVDYLHRNKHTFLQYYADKNRREMSREGTESTGNSDGGYMDMTKENSLEYVPMQELSDDIKYADIEPAMYEPAYQQDNYQCSGKCQDKALTISDSPILTYMDLVGFGFQVAMGMDFLASKNCIHRDLAARNVLVCEGKLVKICDFGLARDVVNDSNYISKGSTFLPLKWMAPETIFQNLYTSLSDVWSFGILLWEIFTFGGTPYPDIPMNEQFYNALKRGYRMSRPAHAAEEIYEIMSKCWDEKFMKRPPFSLLVHSFGNMLTDNYKKKYNQVNEDFLKIDHPTVGRNPTLTPPGSSGSVGDQVGGEPGGCFSEYIVPIPDINTDGGCELDSRWDPCTAEAPDSLTDTGKEQQTKASCTPEVEESFL</sequence>
<comment type="similarity">
    <text evidence="25">Belongs to the protein kinase superfamily. Tyr protein kinase family. CSF-1/PDGF receptor subfamily.</text>
</comment>
<evidence type="ECO:0000256" key="5">
    <source>
        <dbReference type="ARBA" id="ARBA00022679"/>
    </source>
</evidence>
<dbReference type="InterPro" id="IPR000719">
    <property type="entry name" value="Prot_kinase_dom"/>
</dbReference>
<dbReference type="SMART" id="SM00409">
    <property type="entry name" value="IG"/>
    <property type="match status" value="3"/>
</dbReference>
<comment type="subcellular location">
    <subcellularLocation>
        <location evidence="1">Cell membrane</location>
        <topology evidence="1">Single-pass type I membrane protein</topology>
    </subcellularLocation>
    <subcellularLocation>
        <location evidence="25">Membrane</location>
        <topology evidence="25">Single-pass type I membrane protein</topology>
    </subcellularLocation>
</comment>
<evidence type="ECO:0000256" key="1">
    <source>
        <dbReference type="ARBA" id="ARBA00004251"/>
    </source>
</evidence>
<evidence type="ECO:0000256" key="20">
    <source>
        <dbReference type="PIRSR" id="PIRSR000615-1"/>
    </source>
</evidence>
<dbReference type="GO" id="GO:0005886">
    <property type="term" value="C:plasma membrane"/>
    <property type="evidence" value="ECO:0007669"/>
    <property type="project" value="UniProtKB-SubCell"/>
</dbReference>
<evidence type="ECO:0000256" key="16">
    <source>
        <dbReference type="ARBA" id="ARBA00023170"/>
    </source>
</evidence>
<keyword evidence="9" id="KW-0418">Kinase</keyword>
<dbReference type="GeneTree" id="ENSGT00940000157138"/>
<feature type="binding site" evidence="21">
    <location>
        <begin position="652"/>
        <end position="658"/>
    </location>
    <ligand>
        <name>ATP</name>
        <dbReference type="ChEBI" id="CHEBI:30616"/>
    </ligand>
</feature>
<evidence type="ECO:0000256" key="27">
    <source>
        <dbReference type="SAM" id="Phobius"/>
    </source>
</evidence>
<dbReference type="Pfam" id="PF07714">
    <property type="entry name" value="PK_Tyr_Ser-Thr"/>
    <property type="match status" value="1"/>
</dbReference>
<evidence type="ECO:0000256" key="17">
    <source>
        <dbReference type="ARBA" id="ARBA00023180"/>
    </source>
</evidence>
<keyword evidence="11" id="KW-0832">Ubl conjugation</keyword>
<keyword evidence="22" id="KW-0479">Metal-binding</keyword>
<dbReference type="PROSITE" id="PS50011">
    <property type="entry name" value="PROTEIN_KINASE_DOM"/>
    <property type="match status" value="1"/>
</dbReference>
<feature type="binding site" evidence="22">
    <location>
        <position position="802"/>
    </location>
    <ligand>
        <name>Mg(2+)</name>
        <dbReference type="ChEBI" id="CHEBI:18420"/>
    </ligand>
</feature>
<dbReference type="Gene3D" id="1.10.510.10">
    <property type="entry name" value="Transferase(Phosphotransferase) domain 1"/>
    <property type="match status" value="1"/>
</dbReference>
<evidence type="ECO:0000256" key="22">
    <source>
        <dbReference type="PIRSR" id="PIRSR000615-3"/>
    </source>
</evidence>
<keyword evidence="17" id="KW-0325">Glycoprotein</keyword>
<dbReference type="SMART" id="SM00219">
    <property type="entry name" value="TyrKc"/>
    <property type="match status" value="1"/>
</dbReference>
<dbReference type="InterPro" id="IPR011009">
    <property type="entry name" value="Kinase-like_dom_sf"/>
</dbReference>
<dbReference type="Pfam" id="PF00047">
    <property type="entry name" value="ig"/>
    <property type="match status" value="1"/>
</dbReference>
<dbReference type="InterPro" id="IPR036179">
    <property type="entry name" value="Ig-like_dom_sf"/>
</dbReference>
<name>A0AAY4B719_9TELE</name>
<keyword evidence="7" id="KW-0677">Repeat</keyword>
<dbReference type="PROSITE" id="PS50835">
    <property type="entry name" value="IG_LIKE"/>
    <property type="match status" value="1"/>
</dbReference>
<keyword evidence="12 27" id="KW-1133">Transmembrane helix</keyword>
<dbReference type="PANTHER" id="PTHR24416">
    <property type="entry name" value="TYROSINE-PROTEIN KINASE RECEPTOR"/>
    <property type="match status" value="1"/>
</dbReference>
<dbReference type="Ensembl" id="ENSDCDT00010017591.1">
    <property type="protein sequence ID" value="ENSDCDP00010016580.1"/>
    <property type="gene ID" value="ENSDCDG00010007447.1"/>
</dbReference>
<dbReference type="CDD" id="cd00096">
    <property type="entry name" value="Ig"/>
    <property type="match status" value="1"/>
</dbReference>
<dbReference type="Pfam" id="PF25305">
    <property type="entry name" value="Ig_PDGFR_d4"/>
    <property type="match status" value="1"/>
</dbReference>
<reference evidence="30" key="3">
    <citation type="submission" date="2025-09" db="UniProtKB">
        <authorList>
            <consortium name="Ensembl"/>
        </authorList>
    </citation>
    <scope>IDENTIFICATION</scope>
</reference>
<evidence type="ECO:0000256" key="13">
    <source>
        <dbReference type="ARBA" id="ARBA00023136"/>
    </source>
</evidence>
<keyword evidence="6 25" id="KW-0812">Transmembrane</keyword>